<dbReference type="PANTHER" id="PTHR33064">
    <property type="entry name" value="POL PROTEIN"/>
    <property type="match status" value="1"/>
</dbReference>
<dbReference type="Pfam" id="PF00078">
    <property type="entry name" value="RVT_1"/>
    <property type="match status" value="1"/>
</dbReference>
<dbReference type="InterPro" id="IPR043128">
    <property type="entry name" value="Rev_trsase/Diguanyl_cyclase"/>
</dbReference>
<evidence type="ECO:0000313" key="10">
    <source>
        <dbReference type="EMBL" id="PKU61844.1"/>
    </source>
</evidence>
<evidence type="ECO:0000256" key="7">
    <source>
        <dbReference type="ARBA" id="ARBA00022918"/>
    </source>
</evidence>
<evidence type="ECO:0000256" key="3">
    <source>
        <dbReference type="ARBA" id="ARBA00022695"/>
    </source>
</evidence>
<dbReference type="Gene3D" id="2.40.70.10">
    <property type="entry name" value="Acid Proteases"/>
    <property type="match status" value="1"/>
</dbReference>
<keyword evidence="2" id="KW-0808">Transferase</keyword>
<keyword evidence="6" id="KW-0378">Hydrolase</keyword>
<name>A0A2I0VER9_9ASPA</name>
<evidence type="ECO:0000256" key="6">
    <source>
        <dbReference type="ARBA" id="ARBA00022801"/>
    </source>
</evidence>
<keyword evidence="3" id="KW-0548">Nucleotidyltransferase</keyword>
<dbReference type="InterPro" id="IPR043502">
    <property type="entry name" value="DNA/RNA_pol_sf"/>
</dbReference>
<proteinExistence type="predicted"/>
<dbReference type="InterPro" id="IPR018061">
    <property type="entry name" value="Retropepsins"/>
</dbReference>
<dbReference type="PROSITE" id="PS50878">
    <property type="entry name" value="RT_POL"/>
    <property type="match status" value="1"/>
</dbReference>
<protein>
    <submittedName>
        <fullName evidence="10">RNA-directed DNA polymerase</fullName>
    </submittedName>
</protein>
<gene>
    <name evidence="10" type="ORF">MA16_Dca016040</name>
</gene>
<dbReference type="Gene3D" id="3.10.10.10">
    <property type="entry name" value="HIV Type 1 Reverse Transcriptase, subunit A, domain 1"/>
    <property type="match status" value="1"/>
</dbReference>
<keyword evidence="5" id="KW-0255">Endonuclease</keyword>
<dbReference type="GO" id="GO:0008233">
    <property type="term" value="F:peptidase activity"/>
    <property type="evidence" value="ECO:0007669"/>
    <property type="project" value="UniProtKB-KW"/>
</dbReference>
<dbReference type="FunFam" id="3.10.10.10:FF:000007">
    <property type="entry name" value="Retrovirus-related Pol polyprotein from transposon 17.6-like Protein"/>
    <property type="match status" value="1"/>
</dbReference>
<dbReference type="EMBL" id="KZ503723">
    <property type="protein sequence ID" value="PKU61844.1"/>
    <property type="molecule type" value="Genomic_DNA"/>
</dbReference>
<dbReference type="AlphaFoldDB" id="A0A2I0VER9"/>
<dbReference type="OrthoDB" id="778290at2759"/>
<evidence type="ECO:0000256" key="1">
    <source>
        <dbReference type="ARBA" id="ARBA00022670"/>
    </source>
</evidence>
<feature type="domain" description="Reverse transcriptase" evidence="9">
    <location>
        <begin position="296"/>
        <end position="476"/>
    </location>
</feature>
<dbReference type="GO" id="GO:0006508">
    <property type="term" value="P:proteolysis"/>
    <property type="evidence" value="ECO:0007669"/>
    <property type="project" value="UniProtKB-KW"/>
</dbReference>
<keyword evidence="7 10" id="KW-0695">RNA-directed DNA polymerase</keyword>
<evidence type="ECO:0000256" key="5">
    <source>
        <dbReference type="ARBA" id="ARBA00022759"/>
    </source>
</evidence>
<reference evidence="10 11" key="2">
    <citation type="journal article" date="2017" name="Nature">
        <title>The Apostasia genome and the evolution of orchids.</title>
        <authorList>
            <person name="Zhang G.Q."/>
            <person name="Liu K.W."/>
            <person name="Li Z."/>
            <person name="Lohaus R."/>
            <person name="Hsiao Y.Y."/>
            <person name="Niu S.C."/>
            <person name="Wang J.Y."/>
            <person name="Lin Y.C."/>
            <person name="Xu Q."/>
            <person name="Chen L.J."/>
            <person name="Yoshida K."/>
            <person name="Fujiwara S."/>
            <person name="Wang Z.W."/>
            <person name="Zhang Y.Q."/>
            <person name="Mitsuda N."/>
            <person name="Wang M."/>
            <person name="Liu G.H."/>
            <person name="Pecoraro L."/>
            <person name="Huang H.X."/>
            <person name="Xiao X.J."/>
            <person name="Lin M."/>
            <person name="Wu X.Y."/>
            <person name="Wu W.L."/>
            <person name="Chen Y.Y."/>
            <person name="Chang S.B."/>
            <person name="Sakamoto S."/>
            <person name="Ohme-Takagi M."/>
            <person name="Yagi M."/>
            <person name="Zeng S.J."/>
            <person name="Shen C.Y."/>
            <person name="Yeh C.M."/>
            <person name="Luo Y.B."/>
            <person name="Tsai W.C."/>
            <person name="Van de Peer Y."/>
            <person name="Liu Z.J."/>
        </authorList>
    </citation>
    <scope>NUCLEOTIDE SEQUENCE [LARGE SCALE GENOMIC DNA]</scope>
    <source>
        <tissue evidence="10">The whole plant</tissue>
    </source>
</reference>
<evidence type="ECO:0000256" key="4">
    <source>
        <dbReference type="ARBA" id="ARBA00022722"/>
    </source>
</evidence>
<sequence length="531" mass="60431">MENEYLQKKVDENEHLQEECSELREKLAEITARIEEEANVLIPETSQKVAATEDTTKRVTANRLLRLTVEFDIPGVKTFKVLAILDTGATTCCIDQSVIPQDALEPNPFLVHFKGVNSETTADKKLKGGRMVIGDQQFRIPYTYAFPMKIGEDIQMLIGCNFIRAMHGGVRIEGDEVTFYKNVTTIHANITSSCIEDEEYGMAQEIERMSAHEIQIPAPFKRQFEGLIKQLQAAGYIGDNPIKHWLANKVTCQLDIKNPDITIEDRPLKRVTPQMQESFQRHIKALLDLKVIRPCQSKHRTTAFLASSGTTINPVTGKEERGKERMVFNYKRLNDNTHKDQYSLPGINTIINKIGNCSVYSKFDLKSGFHQVAMHPNSIPWTAFLVPNGLYEWLVMPFGLKNAPAVFQRRMDYCFKGTENFIAVYIDDILVFSKNNQEHAEHLKIMLKICKDNGLVLSPTKMKIGVSTIDFLGATIGNNKIQLQEHIIEKISEFQEDSLSETKNLRSWLGLLNYAWNYIPNMGKNPWPTLC</sequence>
<dbReference type="PANTHER" id="PTHR33064:SF37">
    <property type="entry name" value="RIBONUCLEASE H"/>
    <property type="match status" value="1"/>
</dbReference>
<dbReference type="GO" id="GO:0004519">
    <property type="term" value="F:endonuclease activity"/>
    <property type="evidence" value="ECO:0007669"/>
    <property type="project" value="UniProtKB-KW"/>
</dbReference>
<dbReference type="Pfam" id="PF00077">
    <property type="entry name" value="RVP"/>
    <property type="match status" value="1"/>
</dbReference>
<dbReference type="SUPFAM" id="SSF50630">
    <property type="entry name" value="Acid proteases"/>
    <property type="match status" value="1"/>
</dbReference>
<dbReference type="CDD" id="cd01647">
    <property type="entry name" value="RT_LTR"/>
    <property type="match status" value="1"/>
</dbReference>
<dbReference type="GO" id="GO:0003964">
    <property type="term" value="F:RNA-directed DNA polymerase activity"/>
    <property type="evidence" value="ECO:0007669"/>
    <property type="project" value="UniProtKB-KW"/>
</dbReference>
<keyword evidence="8" id="KW-0175">Coiled coil</keyword>
<evidence type="ECO:0000313" key="11">
    <source>
        <dbReference type="Proteomes" id="UP000233837"/>
    </source>
</evidence>
<reference evidence="10 11" key="1">
    <citation type="journal article" date="2016" name="Sci. Rep.">
        <title>The Dendrobium catenatum Lindl. genome sequence provides insights into polysaccharide synthase, floral development and adaptive evolution.</title>
        <authorList>
            <person name="Zhang G.Q."/>
            <person name="Xu Q."/>
            <person name="Bian C."/>
            <person name="Tsai W.C."/>
            <person name="Yeh C.M."/>
            <person name="Liu K.W."/>
            <person name="Yoshida K."/>
            <person name="Zhang L.S."/>
            <person name="Chang S.B."/>
            <person name="Chen F."/>
            <person name="Shi Y."/>
            <person name="Su Y.Y."/>
            <person name="Zhang Y.Q."/>
            <person name="Chen L.J."/>
            <person name="Yin Y."/>
            <person name="Lin M."/>
            <person name="Huang H."/>
            <person name="Deng H."/>
            <person name="Wang Z.W."/>
            <person name="Zhu S.L."/>
            <person name="Zhao X."/>
            <person name="Deng C."/>
            <person name="Niu S.C."/>
            <person name="Huang J."/>
            <person name="Wang M."/>
            <person name="Liu G.H."/>
            <person name="Yang H.J."/>
            <person name="Xiao X.J."/>
            <person name="Hsiao Y.Y."/>
            <person name="Wu W.L."/>
            <person name="Chen Y.Y."/>
            <person name="Mitsuda N."/>
            <person name="Ohme-Takagi M."/>
            <person name="Luo Y.B."/>
            <person name="Van de Peer Y."/>
            <person name="Liu Z.J."/>
        </authorList>
    </citation>
    <scope>NUCLEOTIDE SEQUENCE [LARGE SCALE GENOMIC DNA]</scope>
    <source>
        <tissue evidence="10">The whole plant</tissue>
    </source>
</reference>
<keyword evidence="4" id="KW-0540">Nuclease</keyword>
<feature type="coiled-coil region" evidence="8">
    <location>
        <begin position="6"/>
        <end position="40"/>
    </location>
</feature>
<keyword evidence="1" id="KW-0645">Protease</keyword>
<accession>A0A2I0VER9</accession>
<dbReference type="InterPro" id="IPR051320">
    <property type="entry name" value="Viral_Replic_Matur_Polypro"/>
</dbReference>
<dbReference type="InterPro" id="IPR021109">
    <property type="entry name" value="Peptidase_aspartic_dom_sf"/>
</dbReference>
<dbReference type="Gene3D" id="3.30.70.270">
    <property type="match status" value="1"/>
</dbReference>
<dbReference type="Proteomes" id="UP000233837">
    <property type="component" value="Unassembled WGS sequence"/>
</dbReference>
<keyword evidence="11" id="KW-1185">Reference proteome</keyword>
<evidence type="ECO:0000256" key="8">
    <source>
        <dbReference type="SAM" id="Coils"/>
    </source>
</evidence>
<dbReference type="InterPro" id="IPR000477">
    <property type="entry name" value="RT_dom"/>
</dbReference>
<evidence type="ECO:0000259" key="9">
    <source>
        <dbReference type="PROSITE" id="PS50878"/>
    </source>
</evidence>
<organism evidence="10 11">
    <name type="scientific">Dendrobium catenatum</name>
    <dbReference type="NCBI Taxonomy" id="906689"/>
    <lineage>
        <taxon>Eukaryota</taxon>
        <taxon>Viridiplantae</taxon>
        <taxon>Streptophyta</taxon>
        <taxon>Embryophyta</taxon>
        <taxon>Tracheophyta</taxon>
        <taxon>Spermatophyta</taxon>
        <taxon>Magnoliopsida</taxon>
        <taxon>Liliopsida</taxon>
        <taxon>Asparagales</taxon>
        <taxon>Orchidaceae</taxon>
        <taxon>Epidendroideae</taxon>
        <taxon>Malaxideae</taxon>
        <taxon>Dendrobiinae</taxon>
        <taxon>Dendrobium</taxon>
    </lineage>
</organism>
<dbReference type="SUPFAM" id="SSF56672">
    <property type="entry name" value="DNA/RNA polymerases"/>
    <property type="match status" value="1"/>
</dbReference>
<evidence type="ECO:0000256" key="2">
    <source>
        <dbReference type="ARBA" id="ARBA00022679"/>
    </source>
</evidence>